<dbReference type="GO" id="GO:0003677">
    <property type="term" value="F:DNA binding"/>
    <property type="evidence" value="ECO:0007669"/>
    <property type="project" value="UniProtKB-KW"/>
</dbReference>
<keyword evidence="2" id="KW-0812">Transmembrane</keyword>
<gene>
    <name evidence="4" type="ordered locus">SpiBuddy_2053</name>
</gene>
<dbReference type="Proteomes" id="UP000008466">
    <property type="component" value="Chromosome"/>
</dbReference>
<dbReference type="InterPro" id="IPR010982">
    <property type="entry name" value="Lambda_DNA-bd_dom_sf"/>
</dbReference>
<dbReference type="Gene3D" id="1.10.260.40">
    <property type="entry name" value="lambda repressor-like DNA-binding domains"/>
    <property type="match status" value="1"/>
</dbReference>
<name>F0RU15_SPHGB</name>
<feature type="transmembrane region" description="Helical" evidence="2">
    <location>
        <begin position="85"/>
        <end position="104"/>
    </location>
</feature>
<dbReference type="CDD" id="cd00093">
    <property type="entry name" value="HTH_XRE"/>
    <property type="match status" value="1"/>
</dbReference>
<feature type="transmembrane region" description="Helical" evidence="2">
    <location>
        <begin position="156"/>
        <end position="172"/>
    </location>
</feature>
<feature type="transmembrane region" description="Helical" evidence="2">
    <location>
        <begin position="178"/>
        <end position="195"/>
    </location>
</feature>
<dbReference type="Pfam" id="PF01381">
    <property type="entry name" value="HTH_3"/>
    <property type="match status" value="1"/>
</dbReference>
<evidence type="ECO:0000259" key="3">
    <source>
        <dbReference type="PROSITE" id="PS50943"/>
    </source>
</evidence>
<keyword evidence="2" id="KW-1133">Transmembrane helix</keyword>
<proteinExistence type="predicted"/>
<feature type="domain" description="HTH cro/C1-type" evidence="3">
    <location>
        <begin position="7"/>
        <end position="61"/>
    </location>
</feature>
<dbReference type="PANTHER" id="PTHR46558">
    <property type="entry name" value="TRACRIPTIONAL REGULATORY PROTEIN-RELATED-RELATED"/>
    <property type="match status" value="1"/>
</dbReference>
<dbReference type="InterPro" id="IPR001387">
    <property type="entry name" value="Cro/C1-type_HTH"/>
</dbReference>
<dbReference type="EMBL" id="CP002541">
    <property type="protein sequence ID" value="ADY13874.1"/>
    <property type="molecule type" value="Genomic_DNA"/>
</dbReference>
<dbReference type="STRING" id="158189.SpiBuddy_2053"/>
<reference evidence="5" key="1">
    <citation type="submission" date="2011-02" db="EMBL/GenBank/DDBJ databases">
        <title>Complete sequence of Spirochaeta sp. Buddy.</title>
        <authorList>
            <person name="Lucas S."/>
            <person name="Copeland A."/>
            <person name="Lapidus A."/>
            <person name="Cheng J.-F."/>
            <person name="Goodwin L."/>
            <person name="Pitluck S."/>
            <person name="Zeytun A."/>
            <person name="Detter J.C."/>
            <person name="Han C."/>
            <person name="Tapia R."/>
            <person name="Land M."/>
            <person name="Hauser L."/>
            <person name="Kyrpides N."/>
            <person name="Ivanova N."/>
            <person name="Mikhailova N."/>
            <person name="Pagani I."/>
            <person name="Ritalahti K.M."/>
            <person name="Loeffler F.E."/>
            <person name="Woyke T."/>
        </authorList>
    </citation>
    <scope>NUCLEOTIDE SEQUENCE [LARGE SCALE GENOMIC DNA]</scope>
    <source>
        <strain evidence="5">ATCC BAA-1886 / DSM 22777 / Buddy</strain>
    </source>
</reference>
<feature type="transmembrane region" description="Helical" evidence="2">
    <location>
        <begin position="116"/>
        <end position="144"/>
    </location>
</feature>
<evidence type="ECO:0000313" key="5">
    <source>
        <dbReference type="Proteomes" id="UP000008466"/>
    </source>
</evidence>
<dbReference type="HOGENOM" id="CLU_092732_0_0_12"/>
<evidence type="ECO:0000256" key="1">
    <source>
        <dbReference type="ARBA" id="ARBA00023125"/>
    </source>
</evidence>
<dbReference type="OrthoDB" id="9801008at2"/>
<accession>F0RU15</accession>
<dbReference type="PANTHER" id="PTHR46558:SF15">
    <property type="entry name" value="HELIX-TURN-HELIX DOMAIN PROTEIN"/>
    <property type="match status" value="1"/>
</dbReference>
<evidence type="ECO:0000256" key="2">
    <source>
        <dbReference type="SAM" id="Phobius"/>
    </source>
</evidence>
<keyword evidence="1" id="KW-0238">DNA-binding</keyword>
<keyword evidence="5" id="KW-1185">Reference proteome</keyword>
<dbReference type="PROSITE" id="PS50943">
    <property type="entry name" value="HTH_CROC1"/>
    <property type="match status" value="1"/>
</dbReference>
<dbReference type="KEGG" id="sbu:SpiBuddy_2053"/>
<keyword evidence="2" id="KW-0472">Membrane</keyword>
<protein>
    <submittedName>
        <fullName evidence="4">Helix-turn-helix domain protein</fullName>
    </submittedName>
</protein>
<dbReference type="SUPFAM" id="SSF47413">
    <property type="entry name" value="lambda repressor-like DNA-binding domains"/>
    <property type="match status" value="1"/>
</dbReference>
<evidence type="ECO:0000313" key="4">
    <source>
        <dbReference type="EMBL" id="ADY13874.1"/>
    </source>
</evidence>
<dbReference type="AlphaFoldDB" id="F0RU15"/>
<dbReference type="SMART" id="SM00530">
    <property type="entry name" value="HTH_XRE"/>
    <property type="match status" value="1"/>
</dbReference>
<dbReference type="eggNOG" id="COG1476">
    <property type="taxonomic scope" value="Bacteria"/>
</dbReference>
<sequence length="197" mass="21916">MQFHEKLKAYRSSYGLTQEQLGEKVFVSRVTISKWETGRGLPNLGSLQQLASLFGISVDELLGSNELVALAQTEVKNTVRQSHTLMFGLLDVLCVLLVFLPIFADGKGHSFTLYAFYPIALFLQPLMMALVILPSAFGVVELALQSRLSEIWGSRILKISLTLSLLLLLLLVNCRQPYPSTFVLCLVVAKGFILIKR</sequence>
<organism evidence="4 5">
    <name type="scientific">Sphaerochaeta globosa (strain ATCC BAA-1886 / DSM 22777 / Buddy)</name>
    <name type="common">Spirochaeta sp. (strain Buddy)</name>
    <dbReference type="NCBI Taxonomy" id="158189"/>
    <lineage>
        <taxon>Bacteria</taxon>
        <taxon>Pseudomonadati</taxon>
        <taxon>Spirochaetota</taxon>
        <taxon>Spirochaetia</taxon>
        <taxon>Spirochaetales</taxon>
        <taxon>Sphaerochaetaceae</taxon>
        <taxon>Sphaerochaeta</taxon>
    </lineage>
</organism>
<dbReference type="RefSeq" id="WP_013607723.1">
    <property type="nucleotide sequence ID" value="NC_015152.1"/>
</dbReference>